<name>A0ABV3DUE7_9ACTN</name>
<evidence type="ECO:0000313" key="2">
    <source>
        <dbReference type="EMBL" id="MEU8138774.1"/>
    </source>
</evidence>
<evidence type="ECO:0008006" key="4">
    <source>
        <dbReference type="Google" id="ProtNLM"/>
    </source>
</evidence>
<feature type="signal peptide" evidence="1">
    <location>
        <begin position="1"/>
        <end position="34"/>
    </location>
</feature>
<dbReference type="Proteomes" id="UP001551482">
    <property type="component" value="Unassembled WGS sequence"/>
</dbReference>
<sequence>MPVRSTLRRKIATILGVLSLAGGALVTVPSAAQAAGDAPVEIRRLVPAGADHAAVLQSNVNYWNVARIAEWGLNAGGADAYAPPGGWDDLSKPWVGPGAISRTAGKMLMQYRNTWNGAITHSACSANVIKAANQSTIVTAGHCVKIMGQMTGQVWGDSVVVNAVFIPGFNGAAVPRNTPGTDPTTAPLPGADIAPYGVWGLTRVWATPTWDADSTFRSGGDVAMATVERPGDPTPIQQVVGGQDIAFGVEAHPLTLHQFGYPVDNGRNWYWTKNNDGTYGHDYGVDPSLWRGFDGRSLMYARGSTIPDATLGTLGHDMPSAMAPGSSGGPWLMNFDSATGTGTQVAVTSRFTNSSGNSPWWDAIWGQVPAGSSNPNWAFGPYSVGNGFGALTQAMYNVVQNATP</sequence>
<proteinExistence type="predicted"/>
<feature type="chain" id="PRO_5046278352" description="Peptidase" evidence="1">
    <location>
        <begin position="35"/>
        <end position="404"/>
    </location>
</feature>
<gene>
    <name evidence="2" type="ORF">AB0C36_35400</name>
</gene>
<organism evidence="2 3">
    <name type="scientific">Streptodolium elevatio</name>
    <dbReference type="NCBI Taxonomy" id="3157996"/>
    <lineage>
        <taxon>Bacteria</taxon>
        <taxon>Bacillati</taxon>
        <taxon>Actinomycetota</taxon>
        <taxon>Actinomycetes</taxon>
        <taxon>Kitasatosporales</taxon>
        <taxon>Streptomycetaceae</taxon>
        <taxon>Streptodolium</taxon>
    </lineage>
</organism>
<evidence type="ECO:0000313" key="3">
    <source>
        <dbReference type="Proteomes" id="UP001551482"/>
    </source>
</evidence>
<dbReference type="EMBL" id="JBEZFP010000138">
    <property type="protein sequence ID" value="MEU8138774.1"/>
    <property type="molecule type" value="Genomic_DNA"/>
</dbReference>
<protein>
    <recommendedName>
        <fullName evidence="4">Peptidase</fullName>
    </recommendedName>
</protein>
<reference evidence="2 3" key="1">
    <citation type="submission" date="2024-06" db="EMBL/GenBank/DDBJ databases">
        <title>The Natural Products Discovery Center: Release of the First 8490 Sequenced Strains for Exploring Actinobacteria Biosynthetic Diversity.</title>
        <authorList>
            <person name="Kalkreuter E."/>
            <person name="Kautsar S.A."/>
            <person name="Yang D."/>
            <person name="Bader C.D."/>
            <person name="Teijaro C.N."/>
            <person name="Fluegel L."/>
            <person name="Davis C.M."/>
            <person name="Simpson J.R."/>
            <person name="Lauterbach L."/>
            <person name="Steele A.D."/>
            <person name="Gui C."/>
            <person name="Meng S."/>
            <person name="Li G."/>
            <person name="Viehrig K."/>
            <person name="Ye F."/>
            <person name="Su P."/>
            <person name="Kiefer A.F."/>
            <person name="Nichols A."/>
            <person name="Cepeda A.J."/>
            <person name="Yan W."/>
            <person name="Fan B."/>
            <person name="Jiang Y."/>
            <person name="Adhikari A."/>
            <person name="Zheng C.-J."/>
            <person name="Schuster L."/>
            <person name="Cowan T.M."/>
            <person name="Smanski M.J."/>
            <person name="Chevrette M.G."/>
            <person name="De Carvalho L.P.S."/>
            <person name="Shen B."/>
        </authorList>
    </citation>
    <scope>NUCLEOTIDE SEQUENCE [LARGE SCALE GENOMIC DNA]</scope>
    <source>
        <strain evidence="2 3">NPDC048946</strain>
    </source>
</reference>
<dbReference type="InterPro" id="IPR043504">
    <property type="entry name" value="Peptidase_S1_PA_chymotrypsin"/>
</dbReference>
<dbReference type="Gene3D" id="2.40.10.10">
    <property type="entry name" value="Trypsin-like serine proteases"/>
    <property type="match status" value="2"/>
</dbReference>
<keyword evidence="3" id="KW-1185">Reference proteome</keyword>
<dbReference type="SUPFAM" id="SSF50494">
    <property type="entry name" value="Trypsin-like serine proteases"/>
    <property type="match status" value="1"/>
</dbReference>
<keyword evidence="1" id="KW-0732">Signal</keyword>
<dbReference type="InterPro" id="IPR009003">
    <property type="entry name" value="Peptidase_S1_PA"/>
</dbReference>
<comment type="caution">
    <text evidence="2">The sequence shown here is derived from an EMBL/GenBank/DDBJ whole genome shotgun (WGS) entry which is preliminary data.</text>
</comment>
<evidence type="ECO:0000256" key="1">
    <source>
        <dbReference type="SAM" id="SignalP"/>
    </source>
</evidence>
<accession>A0ABV3DUE7</accession>
<dbReference type="RefSeq" id="WP_358362454.1">
    <property type="nucleotide sequence ID" value="NZ_JBEZFP010000138.1"/>
</dbReference>